<organism evidence="1">
    <name type="scientific">Lyngbya confervoides BDU141951</name>
    <dbReference type="NCBI Taxonomy" id="1574623"/>
    <lineage>
        <taxon>Bacteria</taxon>
        <taxon>Bacillati</taxon>
        <taxon>Cyanobacteriota</taxon>
        <taxon>Cyanophyceae</taxon>
        <taxon>Oscillatoriophycideae</taxon>
        <taxon>Oscillatoriales</taxon>
        <taxon>Microcoleaceae</taxon>
        <taxon>Lyngbya</taxon>
    </lineage>
</organism>
<dbReference type="EMBL" id="JTHE02000003">
    <property type="protein sequence ID" value="NEV70112.1"/>
    <property type="molecule type" value="Genomic_DNA"/>
</dbReference>
<reference evidence="1" key="1">
    <citation type="submission" date="2014-11" db="EMBL/GenBank/DDBJ databases">
        <authorList>
            <person name="Malar M.C."/>
            <person name="Sen D."/>
            <person name="Tripathy S."/>
        </authorList>
    </citation>
    <scope>NUCLEOTIDE SEQUENCE</scope>
    <source>
        <strain evidence="1">BDU141951</strain>
    </source>
</reference>
<protein>
    <recommendedName>
        <fullName evidence="2">Lipoprotein</fullName>
    </recommendedName>
</protein>
<comment type="caution">
    <text evidence="1">The sequence shown here is derived from an EMBL/GenBank/DDBJ whole genome shotgun (WGS) entry which is preliminary data.</text>
</comment>
<reference evidence="1" key="2">
    <citation type="journal article" date="2015" name="Genome Announc.">
        <title>Draft Genome Sequence of Filamentous Marine Cyanobacterium Lyngbya confervoides Strain BDU141951.</title>
        <authorList>
            <person name="Chandrababunaidu M.M."/>
            <person name="Sen D."/>
            <person name="Tripathy S."/>
        </authorList>
    </citation>
    <scope>NUCLEOTIDE SEQUENCE</scope>
    <source>
        <strain evidence="1">BDU141951</strain>
    </source>
</reference>
<gene>
    <name evidence="1" type="ORF">QQ91_023755</name>
</gene>
<dbReference type="AlphaFoldDB" id="A0A0C1Y7Y7"/>
<reference evidence="1" key="3">
    <citation type="submission" date="2020-02" db="EMBL/GenBank/DDBJ databases">
        <authorList>
            <person name="Sarangi A.N."/>
            <person name="Ghosh S."/>
            <person name="Mukherjee M."/>
            <person name="Tripathy S."/>
        </authorList>
    </citation>
    <scope>NUCLEOTIDE SEQUENCE</scope>
    <source>
        <strain evidence="1">BDU141951</strain>
    </source>
</reference>
<sequence>MNRLMPATIILSWGISIAISLFSPPAFARSCRATPPAIASPDLQTFSVDALGVTLEIPRNYRSMLRSSGHITFHDPHSFSFIQCLARTGEYGAVPPYVALEVHPAIDPTQSLVDLLRERRPWLDYYNPEYVASTFAGQPAVRYVYFNEIYRLEIANLTFLSQDGRTLLTLTGPTDHPIMVNVLNAPATNLSDLQLPQQR</sequence>
<proteinExistence type="predicted"/>
<name>A0A0C1Y7Y7_9CYAN</name>
<accession>A0A0C1Y7Y7</accession>
<evidence type="ECO:0008006" key="2">
    <source>
        <dbReference type="Google" id="ProtNLM"/>
    </source>
</evidence>
<evidence type="ECO:0000313" key="1">
    <source>
        <dbReference type="EMBL" id="NEV70112.1"/>
    </source>
</evidence>